<evidence type="ECO:0000313" key="3">
    <source>
        <dbReference type="EMBL" id="KAJ2677950.1"/>
    </source>
</evidence>
<dbReference type="SUPFAM" id="SSF82657">
    <property type="entry name" value="BolA-like"/>
    <property type="match status" value="1"/>
</dbReference>
<organism evidence="3 4">
    <name type="scientific">Coemansia spiralis</name>
    <dbReference type="NCBI Taxonomy" id="417178"/>
    <lineage>
        <taxon>Eukaryota</taxon>
        <taxon>Fungi</taxon>
        <taxon>Fungi incertae sedis</taxon>
        <taxon>Zoopagomycota</taxon>
        <taxon>Kickxellomycotina</taxon>
        <taxon>Kickxellomycetes</taxon>
        <taxon>Kickxellales</taxon>
        <taxon>Kickxellaceae</taxon>
        <taxon>Coemansia</taxon>
    </lineage>
</organism>
<name>A0A9W8G9X5_9FUNG</name>
<dbReference type="GO" id="GO:0006879">
    <property type="term" value="P:intracellular iron ion homeostasis"/>
    <property type="evidence" value="ECO:0007669"/>
    <property type="project" value="InterPro"/>
</dbReference>
<proteinExistence type="inferred from homology"/>
<dbReference type="AlphaFoldDB" id="A0A9W8G9X5"/>
<dbReference type="GO" id="GO:0051604">
    <property type="term" value="P:protein maturation"/>
    <property type="evidence" value="ECO:0007669"/>
    <property type="project" value="InterPro"/>
</dbReference>
<feature type="compositionally biased region" description="Basic and acidic residues" evidence="2">
    <location>
        <begin position="80"/>
        <end position="89"/>
    </location>
</feature>
<dbReference type="PANTHER" id="PTHR12735:SF27">
    <property type="entry name" value="BOLA-LIKE PROTEIN 2"/>
    <property type="match status" value="1"/>
</dbReference>
<dbReference type="GO" id="GO:0005634">
    <property type="term" value="C:nucleus"/>
    <property type="evidence" value="ECO:0007669"/>
    <property type="project" value="TreeGrafter"/>
</dbReference>
<dbReference type="GO" id="GO:0005829">
    <property type="term" value="C:cytosol"/>
    <property type="evidence" value="ECO:0007669"/>
    <property type="project" value="TreeGrafter"/>
</dbReference>
<dbReference type="PANTHER" id="PTHR12735">
    <property type="entry name" value="BOLA-LIKE PROTEIN-RELATED"/>
    <property type="match status" value="1"/>
</dbReference>
<comment type="caution">
    <text evidence="3">The sequence shown here is derived from an EMBL/GenBank/DDBJ whole genome shotgun (WGS) entry which is preliminary data.</text>
</comment>
<reference evidence="3" key="1">
    <citation type="submission" date="2022-07" db="EMBL/GenBank/DDBJ databases">
        <title>Phylogenomic reconstructions and comparative analyses of Kickxellomycotina fungi.</title>
        <authorList>
            <person name="Reynolds N.K."/>
            <person name="Stajich J.E."/>
            <person name="Barry K."/>
            <person name="Grigoriev I.V."/>
            <person name="Crous P."/>
            <person name="Smith M.E."/>
        </authorList>
    </citation>
    <scope>NUCLEOTIDE SEQUENCE</scope>
    <source>
        <strain evidence="3">NRRL 3115</strain>
    </source>
</reference>
<accession>A0A9W8G9X5</accession>
<dbReference type="InterPro" id="IPR036065">
    <property type="entry name" value="BolA-like_sf"/>
</dbReference>
<dbReference type="InterPro" id="IPR045115">
    <property type="entry name" value="BOL2"/>
</dbReference>
<dbReference type="InterPro" id="IPR002634">
    <property type="entry name" value="BolA"/>
</dbReference>
<gene>
    <name evidence="3" type="ORF">GGI25_002740</name>
</gene>
<dbReference type="Pfam" id="PF01722">
    <property type="entry name" value="BolA"/>
    <property type="match status" value="1"/>
</dbReference>
<evidence type="ECO:0000256" key="1">
    <source>
        <dbReference type="RuleBase" id="RU003860"/>
    </source>
</evidence>
<evidence type="ECO:0000313" key="4">
    <source>
        <dbReference type="Proteomes" id="UP001151518"/>
    </source>
</evidence>
<feature type="region of interest" description="Disordered" evidence="2">
    <location>
        <begin position="80"/>
        <end position="109"/>
    </location>
</feature>
<dbReference type="EMBL" id="JANBTW010000026">
    <property type="protein sequence ID" value="KAJ2677950.1"/>
    <property type="molecule type" value="Genomic_DNA"/>
</dbReference>
<dbReference type="Proteomes" id="UP001151518">
    <property type="component" value="Unassembled WGS sequence"/>
</dbReference>
<dbReference type="OrthoDB" id="4983at2759"/>
<dbReference type="Gene3D" id="3.30.300.90">
    <property type="entry name" value="BolA-like"/>
    <property type="match status" value="1"/>
</dbReference>
<evidence type="ECO:0008006" key="5">
    <source>
        <dbReference type="Google" id="ProtNLM"/>
    </source>
</evidence>
<dbReference type="GO" id="GO:0051537">
    <property type="term" value="F:2 iron, 2 sulfur cluster binding"/>
    <property type="evidence" value="ECO:0007669"/>
    <property type="project" value="InterPro"/>
</dbReference>
<evidence type="ECO:0000256" key="2">
    <source>
        <dbReference type="SAM" id="MobiDB-lite"/>
    </source>
</evidence>
<comment type="similarity">
    <text evidence="1">Belongs to the BolA/IbaG family.</text>
</comment>
<protein>
    <recommendedName>
        <fullName evidence="5">Bola-like protein</fullName>
    </recommendedName>
</protein>
<sequence>MVSAEEICGKLQKTFDDAMVLEVEDKSGGCGNSFELLIVSDQFDKMTPLGRQRQIHTLLREEMKTIHALTQRLYTVAQYEKKQKEKAEDADTDAATTKEKLPSRSNSQQ</sequence>